<sequence>MYVKLDCEKNIRKYIPCSILVNCTAIVVRGNDLLLEHISISFVILH</sequence>
<protein>
    <submittedName>
        <fullName evidence="1">Uncharacterized protein</fullName>
    </submittedName>
</protein>
<proteinExistence type="predicted"/>
<name>A0A0A9HXQ5_ARUDO</name>
<reference evidence="1" key="1">
    <citation type="submission" date="2014-09" db="EMBL/GenBank/DDBJ databases">
        <authorList>
            <person name="Magalhaes I.L.F."/>
            <person name="Oliveira U."/>
            <person name="Santos F.R."/>
            <person name="Vidigal T.H.D.A."/>
            <person name="Brescovit A.D."/>
            <person name="Santos A.J."/>
        </authorList>
    </citation>
    <scope>NUCLEOTIDE SEQUENCE</scope>
    <source>
        <tissue evidence="1">Shoot tissue taken approximately 20 cm above the soil surface</tissue>
    </source>
</reference>
<dbReference type="AlphaFoldDB" id="A0A0A9HXQ5"/>
<reference evidence="1" key="2">
    <citation type="journal article" date="2015" name="Data Brief">
        <title>Shoot transcriptome of the giant reed, Arundo donax.</title>
        <authorList>
            <person name="Barrero R.A."/>
            <person name="Guerrero F.D."/>
            <person name="Moolhuijzen P."/>
            <person name="Goolsby J.A."/>
            <person name="Tidwell J."/>
            <person name="Bellgard S.E."/>
            <person name="Bellgard M.I."/>
        </authorList>
    </citation>
    <scope>NUCLEOTIDE SEQUENCE</scope>
    <source>
        <tissue evidence="1">Shoot tissue taken approximately 20 cm above the soil surface</tissue>
    </source>
</reference>
<evidence type="ECO:0000313" key="1">
    <source>
        <dbReference type="EMBL" id="JAE37688.1"/>
    </source>
</evidence>
<accession>A0A0A9HXQ5</accession>
<dbReference type="EMBL" id="GBRH01160208">
    <property type="protein sequence ID" value="JAE37688.1"/>
    <property type="molecule type" value="Transcribed_RNA"/>
</dbReference>
<organism evidence="1">
    <name type="scientific">Arundo donax</name>
    <name type="common">Giant reed</name>
    <name type="synonym">Donax arundinaceus</name>
    <dbReference type="NCBI Taxonomy" id="35708"/>
    <lineage>
        <taxon>Eukaryota</taxon>
        <taxon>Viridiplantae</taxon>
        <taxon>Streptophyta</taxon>
        <taxon>Embryophyta</taxon>
        <taxon>Tracheophyta</taxon>
        <taxon>Spermatophyta</taxon>
        <taxon>Magnoliopsida</taxon>
        <taxon>Liliopsida</taxon>
        <taxon>Poales</taxon>
        <taxon>Poaceae</taxon>
        <taxon>PACMAD clade</taxon>
        <taxon>Arundinoideae</taxon>
        <taxon>Arundineae</taxon>
        <taxon>Arundo</taxon>
    </lineage>
</organism>